<name>A0AAP0IWM1_9MAGN</name>
<organism evidence="1 2">
    <name type="scientific">Stephania yunnanensis</name>
    <dbReference type="NCBI Taxonomy" id="152371"/>
    <lineage>
        <taxon>Eukaryota</taxon>
        <taxon>Viridiplantae</taxon>
        <taxon>Streptophyta</taxon>
        <taxon>Embryophyta</taxon>
        <taxon>Tracheophyta</taxon>
        <taxon>Spermatophyta</taxon>
        <taxon>Magnoliopsida</taxon>
        <taxon>Ranunculales</taxon>
        <taxon>Menispermaceae</taxon>
        <taxon>Menispermoideae</taxon>
        <taxon>Cissampelideae</taxon>
        <taxon>Stephania</taxon>
    </lineage>
</organism>
<proteinExistence type="predicted"/>
<dbReference type="EMBL" id="JBBNAF010000008">
    <property type="protein sequence ID" value="KAK9122253.1"/>
    <property type="molecule type" value="Genomic_DNA"/>
</dbReference>
<accession>A0AAP0IWM1</accession>
<evidence type="ECO:0000313" key="1">
    <source>
        <dbReference type="EMBL" id="KAK9122253.1"/>
    </source>
</evidence>
<evidence type="ECO:0000313" key="2">
    <source>
        <dbReference type="Proteomes" id="UP001420932"/>
    </source>
</evidence>
<reference evidence="1 2" key="1">
    <citation type="submission" date="2024-01" db="EMBL/GenBank/DDBJ databases">
        <title>Genome assemblies of Stephania.</title>
        <authorList>
            <person name="Yang L."/>
        </authorList>
    </citation>
    <scope>NUCLEOTIDE SEQUENCE [LARGE SCALE GENOMIC DNA]</scope>
    <source>
        <strain evidence="1">YNDBR</strain>
        <tissue evidence="1">Leaf</tissue>
    </source>
</reference>
<dbReference type="Proteomes" id="UP001420932">
    <property type="component" value="Unassembled WGS sequence"/>
</dbReference>
<keyword evidence="2" id="KW-1185">Reference proteome</keyword>
<comment type="caution">
    <text evidence="1">The sequence shown here is derived from an EMBL/GenBank/DDBJ whole genome shotgun (WGS) entry which is preliminary data.</text>
</comment>
<sequence>MREFDRIIREMERTQREIQALFGKAIDNLVIIDKLNLISDNDNLTIDDKRKAHNLADQVKTVWNDS</sequence>
<protein>
    <submittedName>
        <fullName evidence="1">Uncharacterized protein</fullName>
    </submittedName>
</protein>
<gene>
    <name evidence="1" type="ORF">Syun_019870</name>
</gene>
<dbReference type="AlphaFoldDB" id="A0AAP0IWM1"/>